<accession>A0ABS3W5T4</accession>
<dbReference type="EMBL" id="JAGGDJ010000002">
    <property type="protein sequence ID" value="MBO7743653.1"/>
    <property type="molecule type" value="Genomic_DNA"/>
</dbReference>
<gene>
    <name evidence="1" type="ORF">I8J29_05560</name>
</gene>
<dbReference type="Proteomes" id="UP000670947">
    <property type="component" value="Unassembled WGS sequence"/>
</dbReference>
<sequence length="98" mass="11367">MIILVSSDVAVKSNIFDILLIFHFLHATLAPSRNFDEWGGDRMLNHYAIEKLMKLQQNELEQRARQAWKREKSSTNAEAARRERIFKQTTLACCPVCC</sequence>
<protein>
    <submittedName>
        <fullName evidence="1">Uncharacterized protein</fullName>
    </submittedName>
</protein>
<keyword evidence="2" id="KW-1185">Reference proteome</keyword>
<name>A0ABS3W5T4_9BACL</name>
<comment type="caution">
    <text evidence="1">The sequence shown here is derived from an EMBL/GenBank/DDBJ whole genome shotgun (WGS) entry which is preliminary data.</text>
</comment>
<evidence type="ECO:0000313" key="2">
    <source>
        <dbReference type="Proteomes" id="UP000670947"/>
    </source>
</evidence>
<evidence type="ECO:0000313" key="1">
    <source>
        <dbReference type="EMBL" id="MBO7743653.1"/>
    </source>
</evidence>
<dbReference type="RefSeq" id="WP_208846660.1">
    <property type="nucleotide sequence ID" value="NZ_JAGGDJ010000002.1"/>
</dbReference>
<reference evidence="1 2" key="1">
    <citation type="submission" date="2021-03" db="EMBL/GenBank/DDBJ databases">
        <title>Paenibacillus artemisicola MWE-103 whole genome sequence.</title>
        <authorList>
            <person name="Ham Y.J."/>
        </authorList>
    </citation>
    <scope>NUCLEOTIDE SEQUENCE [LARGE SCALE GENOMIC DNA]</scope>
    <source>
        <strain evidence="1 2">MWE-103</strain>
    </source>
</reference>
<organism evidence="1 2">
    <name type="scientific">Paenibacillus artemisiicola</name>
    <dbReference type="NCBI Taxonomy" id="1172618"/>
    <lineage>
        <taxon>Bacteria</taxon>
        <taxon>Bacillati</taxon>
        <taxon>Bacillota</taxon>
        <taxon>Bacilli</taxon>
        <taxon>Bacillales</taxon>
        <taxon>Paenibacillaceae</taxon>
        <taxon>Paenibacillus</taxon>
    </lineage>
</organism>
<proteinExistence type="predicted"/>